<proteinExistence type="predicted"/>
<feature type="domain" description="HTH cro/C1-type" evidence="5">
    <location>
        <begin position="13"/>
        <end position="56"/>
    </location>
</feature>
<dbReference type="PROSITE" id="PS50943">
    <property type="entry name" value="HTH_CROC1"/>
    <property type="match status" value="1"/>
</dbReference>
<dbReference type="InterPro" id="IPR001387">
    <property type="entry name" value="Cro/C1-type_HTH"/>
</dbReference>
<dbReference type="GO" id="GO:0000976">
    <property type="term" value="F:transcription cis-regulatory region binding"/>
    <property type="evidence" value="ECO:0007669"/>
    <property type="project" value="TreeGrafter"/>
</dbReference>
<evidence type="ECO:0000256" key="3">
    <source>
        <dbReference type="ARBA" id="ARBA00023163"/>
    </source>
</evidence>
<dbReference type="Pfam" id="PF00356">
    <property type="entry name" value="LacI"/>
    <property type="match status" value="1"/>
</dbReference>
<evidence type="ECO:0000259" key="4">
    <source>
        <dbReference type="PROSITE" id="PS50932"/>
    </source>
</evidence>
<name>A0A2U1T255_9MICO</name>
<keyword evidence="1" id="KW-0805">Transcription regulation</keyword>
<dbReference type="Proteomes" id="UP000244978">
    <property type="component" value="Unassembled WGS sequence"/>
</dbReference>
<dbReference type="PANTHER" id="PTHR30146:SF109">
    <property type="entry name" value="HTH-TYPE TRANSCRIPTIONAL REGULATOR GALS"/>
    <property type="match status" value="1"/>
</dbReference>
<evidence type="ECO:0000256" key="1">
    <source>
        <dbReference type="ARBA" id="ARBA00023015"/>
    </source>
</evidence>
<keyword evidence="7" id="KW-1185">Reference proteome</keyword>
<dbReference type="AlphaFoldDB" id="A0A2U1T255"/>
<gene>
    <name evidence="6" type="ORF">DF220_08980</name>
</gene>
<dbReference type="InterPro" id="IPR046335">
    <property type="entry name" value="LacI/GalR-like_sensor"/>
</dbReference>
<sequence length="340" mass="36440">MSIGEASAANAPTLERVAELAGVSRSTVSRVVNGSPNVTPEVVTAVTAAIDRLGYVPNRAARSLASRRTHAIALVIPENTAKFFADPYFASVIQGAAMYLADTEYTLSLLIASETESEKTRRYLQGGNVDGALILSHHSDDSSYVQLSQRMPVVFGGRPMSEDSSQSYFVDVDNVAAAREATQYLIDHGKKNIATISGPHDMASGIDRTQGWREALEAAGLDASLHEEGDFSPSGGEQAMRRLLDRGQPIDGLFAASAQMASGALVALREHGLRVPEDIGIVSIDNDYYAQNSLPPLTTIDQPSVRQGSAIAEVVVRLINGEDVPRRTIIPTHLIERQSV</sequence>
<accession>A0A2U1T255</accession>
<dbReference type="SUPFAM" id="SSF53822">
    <property type="entry name" value="Periplasmic binding protein-like I"/>
    <property type="match status" value="1"/>
</dbReference>
<dbReference type="SUPFAM" id="SSF47413">
    <property type="entry name" value="lambda repressor-like DNA-binding domains"/>
    <property type="match status" value="1"/>
</dbReference>
<dbReference type="CDD" id="cd06267">
    <property type="entry name" value="PBP1_LacI_sugar_binding-like"/>
    <property type="match status" value="1"/>
</dbReference>
<dbReference type="InterPro" id="IPR028082">
    <property type="entry name" value="Peripla_BP_I"/>
</dbReference>
<evidence type="ECO:0000259" key="5">
    <source>
        <dbReference type="PROSITE" id="PS50943"/>
    </source>
</evidence>
<evidence type="ECO:0000313" key="7">
    <source>
        <dbReference type="Proteomes" id="UP000244978"/>
    </source>
</evidence>
<dbReference type="RefSeq" id="WP_108997773.1">
    <property type="nucleotide sequence ID" value="NZ_QEEX01000001.1"/>
</dbReference>
<comment type="caution">
    <text evidence="6">The sequence shown here is derived from an EMBL/GenBank/DDBJ whole genome shotgun (WGS) entry which is preliminary data.</text>
</comment>
<dbReference type="Gene3D" id="1.10.260.40">
    <property type="entry name" value="lambda repressor-like DNA-binding domains"/>
    <property type="match status" value="1"/>
</dbReference>
<dbReference type="InterPro" id="IPR000843">
    <property type="entry name" value="HTH_LacI"/>
</dbReference>
<protein>
    <submittedName>
        <fullName evidence="6">LacI family transcriptional regulator</fullName>
    </submittedName>
</protein>
<keyword evidence="2" id="KW-0238">DNA-binding</keyword>
<dbReference type="SMART" id="SM00354">
    <property type="entry name" value="HTH_LACI"/>
    <property type="match status" value="1"/>
</dbReference>
<reference evidence="7" key="1">
    <citation type="submission" date="2018-04" db="EMBL/GenBank/DDBJ databases">
        <authorList>
            <person name="Liu S."/>
            <person name="Wang Z."/>
            <person name="Li J."/>
        </authorList>
    </citation>
    <scope>NUCLEOTIDE SEQUENCE [LARGE SCALE GENOMIC DNA]</scope>
    <source>
        <strain evidence="7">S1194</strain>
    </source>
</reference>
<dbReference type="Gene3D" id="3.40.50.2300">
    <property type="match status" value="2"/>
</dbReference>
<dbReference type="PANTHER" id="PTHR30146">
    <property type="entry name" value="LACI-RELATED TRANSCRIPTIONAL REPRESSOR"/>
    <property type="match status" value="1"/>
</dbReference>
<dbReference type="PROSITE" id="PS50932">
    <property type="entry name" value="HTH_LACI_2"/>
    <property type="match status" value="1"/>
</dbReference>
<dbReference type="GO" id="GO:0003700">
    <property type="term" value="F:DNA-binding transcription factor activity"/>
    <property type="evidence" value="ECO:0007669"/>
    <property type="project" value="TreeGrafter"/>
</dbReference>
<evidence type="ECO:0000256" key="2">
    <source>
        <dbReference type="ARBA" id="ARBA00023125"/>
    </source>
</evidence>
<dbReference type="Pfam" id="PF13377">
    <property type="entry name" value="Peripla_BP_3"/>
    <property type="match status" value="1"/>
</dbReference>
<dbReference type="CDD" id="cd01392">
    <property type="entry name" value="HTH_LacI"/>
    <property type="match status" value="1"/>
</dbReference>
<organism evidence="6 7">
    <name type="scientific">Homoserinimonas hongtaonis</name>
    <dbReference type="NCBI Taxonomy" id="2079791"/>
    <lineage>
        <taxon>Bacteria</taxon>
        <taxon>Bacillati</taxon>
        <taxon>Actinomycetota</taxon>
        <taxon>Actinomycetes</taxon>
        <taxon>Micrococcales</taxon>
        <taxon>Microbacteriaceae</taxon>
        <taxon>Homoserinimonas</taxon>
    </lineage>
</organism>
<evidence type="ECO:0000313" key="6">
    <source>
        <dbReference type="EMBL" id="PWB97947.1"/>
    </source>
</evidence>
<dbReference type="InterPro" id="IPR010982">
    <property type="entry name" value="Lambda_DNA-bd_dom_sf"/>
</dbReference>
<dbReference type="EMBL" id="QEEX01000001">
    <property type="protein sequence ID" value="PWB97947.1"/>
    <property type="molecule type" value="Genomic_DNA"/>
</dbReference>
<keyword evidence="3" id="KW-0804">Transcription</keyword>
<feature type="domain" description="HTH lacI-type" evidence="4">
    <location>
        <begin position="12"/>
        <end position="66"/>
    </location>
</feature>